<comment type="function">
    <text evidence="5">The H protein shuttles the methylamine group of glycine from the P protein to the T protein.</text>
</comment>
<keyword evidence="3 5" id="KW-0809">Transit peptide</keyword>
<dbReference type="SUPFAM" id="SSF51230">
    <property type="entry name" value="Single hybrid motif"/>
    <property type="match status" value="1"/>
</dbReference>
<dbReference type="EMBL" id="LAEV01001116">
    <property type="protein sequence ID" value="KKA28884.1"/>
    <property type="molecule type" value="Genomic_DNA"/>
</dbReference>
<dbReference type="PROSITE" id="PS50968">
    <property type="entry name" value="BIOTINYL_LIPOYL"/>
    <property type="match status" value="1"/>
</dbReference>
<protein>
    <recommendedName>
        <fullName evidence="5">Glycine cleavage system H protein</fullName>
    </recommendedName>
</protein>
<dbReference type="Proteomes" id="UP000033483">
    <property type="component" value="Unassembled WGS sequence"/>
</dbReference>
<dbReference type="HAMAP" id="MF_00272">
    <property type="entry name" value="GcvH"/>
    <property type="match status" value="1"/>
</dbReference>
<dbReference type="CDD" id="cd06848">
    <property type="entry name" value="GCS_H"/>
    <property type="match status" value="1"/>
</dbReference>
<dbReference type="NCBIfam" id="TIGR00527">
    <property type="entry name" value="gcvH"/>
    <property type="match status" value="1"/>
</dbReference>
<dbReference type="InterPro" id="IPR033753">
    <property type="entry name" value="GCV_H/Fam206"/>
</dbReference>
<dbReference type="GO" id="GO:0031405">
    <property type="term" value="F:lipoic acid binding"/>
    <property type="evidence" value="ECO:0007669"/>
    <property type="project" value="EnsemblFungi"/>
</dbReference>
<dbReference type="InterPro" id="IPR000089">
    <property type="entry name" value="Biotin_lipoyl"/>
</dbReference>
<dbReference type="GO" id="GO:0005739">
    <property type="term" value="C:mitochondrion"/>
    <property type="evidence" value="ECO:0007669"/>
    <property type="project" value="UniProtKB-SubCell"/>
</dbReference>
<dbReference type="NCBIfam" id="NF002270">
    <property type="entry name" value="PRK01202.1"/>
    <property type="match status" value="1"/>
</dbReference>
<dbReference type="OrthoDB" id="10264154at2759"/>
<keyword evidence="8" id="KW-1185">Reference proteome</keyword>
<evidence type="ECO:0000259" key="6">
    <source>
        <dbReference type="PROSITE" id="PS50968"/>
    </source>
</evidence>
<evidence type="ECO:0000256" key="4">
    <source>
        <dbReference type="PIRSR" id="PIRSR617453-50"/>
    </source>
</evidence>
<comment type="subcellular location">
    <subcellularLocation>
        <location evidence="5">Mitochondrion</location>
    </subcellularLocation>
</comment>
<dbReference type="GO" id="GO:0005960">
    <property type="term" value="C:glycine cleavage complex"/>
    <property type="evidence" value="ECO:0007669"/>
    <property type="project" value="UniProtKB-UniRule"/>
</dbReference>
<evidence type="ECO:0000313" key="7">
    <source>
        <dbReference type="EMBL" id="KKA28884.1"/>
    </source>
</evidence>
<evidence type="ECO:0000256" key="5">
    <source>
        <dbReference type="RuleBase" id="RU364055"/>
    </source>
</evidence>
<comment type="caution">
    <text evidence="7">The sequence shown here is derived from an EMBL/GenBank/DDBJ whole genome shotgun (WGS) entry which is preliminary data.</text>
</comment>
<gene>
    <name evidence="7" type="ORF">TD95_005439</name>
</gene>
<dbReference type="InterPro" id="IPR002930">
    <property type="entry name" value="GCV_H"/>
</dbReference>
<dbReference type="GO" id="GO:0006730">
    <property type="term" value="P:one-carbon metabolic process"/>
    <property type="evidence" value="ECO:0007669"/>
    <property type="project" value="EnsemblFungi"/>
</dbReference>
<dbReference type="PANTHER" id="PTHR11715">
    <property type="entry name" value="GLYCINE CLEAVAGE SYSTEM H PROTEIN"/>
    <property type="match status" value="1"/>
</dbReference>
<name>A0A0F4ZE53_9PEZI</name>
<organism evidence="7 8">
    <name type="scientific">Thielaviopsis punctulata</name>
    <dbReference type="NCBI Taxonomy" id="72032"/>
    <lineage>
        <taxon>Eukaryota</taxon>
        <taxon>Fungi</taxon>
        <taxon>Dikarya</taxon>
        <taxon>Ascomycota</taxon>
        <taxon>Pezizomycotina</taxon>
        <taxon>Sordariomycetes</taxon>
        <taxon>Hypocreomycetidae</taxon>
        <taxon>Microascales</taxon>
        <taxon>Ceratocystidaceae</taxon>
        <taxon>Thielaviopsis</taxon>
    </lineage>
</organism>
<comment type="cofactor">
    <cofactor evidence="5">
        <name>(R)-lipoate</name>
        <dbReference type="ChEBI" id="CHEBI:83088"/>
    </cofactor>
    <text evidence="5">Binds 1 lipoyl cofactor covalently.</text>
</comment>
<comment type="subunit">
    <text evidence="5">The glycine cleavage system is composed of four proteins: P, T, L and H.</text>
</comment>
<dbReference type="PROSITE" id="PS00189">
    <property type="entry name" value="LIPOYL"/>
    <property type="match status" value="1"/>
</dbReference>
<proteinExistence type="inferred from homology"/>
<dbReference type="InterPro" id="IPR011053">
    <property type="entry name" value="Single_hybrid_motif"/>
</dbReference>
<feature type="modified residue" description="N6-lipoyllysine" evidence="4">
    <location>
        <position position="101"/>
    </location>
</feature>
<keyword evidence="2 4" id="KW-0450">Lipoyl</keyword>
<comment type="similarity">
    <text evidence="1 5">Belongs to the GcvH family.</text>
</comment>
<dbReference type="GO" id="GO:0019464">
    <property type="term" value="P:glycine decarboxylation via glycine cleavage system"/>
    <property type="evidence" value="ECO:0007669"/>
    <property type="project" value="UniProtKB-UniRule"/>
</dbReference>
<evidence type="ECO:0000256" key="1">
    <source>
        <dbReference type="ARBA" id="ARBA00009249"/>
    </source>
</evidence>
<reference evidence="7 8" key="1">
    <citation type="submission" date="2015-03" db="EMBL/GenBank/DDBJ databases">
        <authorList>
            <person name="Radwan O."/>
            <person name="Al-Naeli F.A."/>
            <person name="Rendon G.A."/>
            <person name="Fields C."/>
        </authorList>
    </citation>
    <scope>NUCLEOTIDE SEQUENCE [LARGE SCALE GENOMIC DNA]</scope>
    <source>
        <strain evidence="7">CR-DP1</strain>
    </source>
</reference>
<sequence>MSAFARSLRTSRLLASAIPRVATRSSFIVGRPAFSTSRIAFEKRYAKDHEWVDLDLEKKTATIGVSEYAADKLGDVVYVELPEIGAELKTGDTMGAVESVKSASDIVAPISCRVVHVNSLLEEKPSTINQAPEDSASGGWIAKVEVDEEGIKAFEELMPYSEYAEFTKSEDDH</sequence>
<evidence type="ECO:0000313" key="8">
    <source>
        <dbReference type="Proteomes" id="UP000033483"/>
    </source>
</evidence>
<feature type="domain" description="Lipoyl-binding" evidence="6">
    <location>
        <begin position="60"/>
        <end position="145"/>
    </location>
</feature>
<dbReference type="InterPro" id="IPR003016">
    <property type="entry name" value="2-oxoA_DH_lipoyl-BS"/>
</dbReference>
<dbReference type="AlphaFoldDB" id="A0A0F4ZE53"/>
<dbReference type="PANTHER" id="PTHR11715:SF3">
    <property type="entry name" value="GLYCINE CLEAVAGE SYSTEM H PROTEIN-RELATED"/>
    <property type="match status" value="1"/>
</dbReference>
<keyword evidence="5" id="KW-0496">Mitochondrion</keyword>
<dbReference type="GO" id="GO:0009249">
    <property type="term" value="P:protein lipoylation"/>
    <property type="evidence" value="ECO:0007669"/>
    <property type="project" value="EnsemblFungi"/>
</dbReference>
<dbReference type="Gene3D" id="2.40.50.100">
    <property type="match status" value="1"/>
</dbReference>
<evidence type="ECO:0000256" key="2">
    <source>
        <dbReference type="ARBA" id="ARBA00022823"/>
    </source>
</evidence>
<evidence type="ECO:0000256" key="3">
    <source>
        <dbReference type="ARBA" id="ARBA00022946"/>
    </source>
</evidence>
<dbReference type="Pfam" id="PF01597">
    <property type="entry name" value="GCV_H"/>
    <property type="match status" value="1"/>
</dbReference>
<accession>A0A0F4ZE53</accession>
<dbReference type="InterPro" id="IPR017453">
    <property type="entry name" value="GCV_H_sub"/>
</dbReference>